<comment type="caution">
    <text evidence="9">The sequence shown here is derived from an EMBL/GenBank/DDBJ whole genome shotgun (WGS) entry which is preliminary data.</text>
</comment>
<evidence type="ECO:0000256" key="3">
    <source>
        <dbReference type="ARBA" id="ARBA00022670"/>
    </source>
</evidence>
<evidence type="ECO:0000256" key="5">
    <source>
        <dbReference type="ARBA" id="ARBA00022801"/>
    </source>
</evidence>
<feature type="binding site" evidence="6">
    <location>
        <position position="94"/>
    </location>
    <ligand>
        <name>a divalent metal cation</name>
        <dbReference type="ChEBI" id="CHEBI:60240"/>
        <label>1</label>
    </ligand>
</feature>
<dbReference type="InterPro" id="IPR000994">
    <property type="entry name" value="Pept_M24"/>
</dbReference>
<dbReference type="AlphaFoldDB" id="A0A917S7C6"/>
<dbReference type="NCBIfam" id="TIGR00500">
    <property type="entry name" value="met_pdase_I"/>
    <property type="match status" value="1"/>
</dbReference>
<evidence type="ECO:0000259" key="8">
    <source>
        <dbReference type="Pfam" id="PF00557"/>
    </source>
</evidence>
<feature type="binding site" evidence="6">
    <location>
        <position position="175"/>
    </location>
    <ligand>
        <name>substrate</name>
    </ligand>
</feature>
<keyword evidence="5 6" id="KW-0378">Hydrolase</keyword>
<comment type="cofactor">
    <cofactor evidence="6">
        <name>Co(2+)</name>
        <dbReference type="ChEBI" id="CHEBI:48828"/>
    </cofactor>
    <cofactor evidence="6">
        <name>Zn(2+)</name>
        <dbReference type="ChEBI" id="CHEBI:29105"/>
    </cofactor>
    <cofactor evidence="6">
        <name>Mn(2+)</name>
        <dbReference type="ChEBI" id="CHEBI:29035"/>
    </cofactor>
    <cofactor evidence="6">
        <name>Fe(2+)</name>
        <dbReference type="ChEBI" id="CHEBI:29033"/>
    </cofactor>
    <text evidence="6">Binds 2 divalent metal cations per subunit. Has a high-affinity and a low affinity metal-binding site. The true nature of the physiological cofactor is under debate. The enzyme is active with cobalt, zinc, manganese or divalent iron ions. Most likely, methionine aminopeptidases function as mononuclear Fe(2+)-metalloproteases under physiological conditions, and the catalytically relevant metal-binding site has been assigned to the histidine-containing high-affinity site.</text>
</comment>
<feature type="binding site" evidence="6">
    <location>
        <position position="168"/>
    </location>
    <ligand>
        <name>a divalent metal cation</name>
        <dbReference type="ChEBI" id="CHEBI:60240"/>
        <label>2</label>
        <note>catalytic</note>
    </ligand>
</feature>
<evidence type="ECO:0000256" key="1">
    <source>
        <dbReference type="ARBA" id="ARBA00002521"/>
    </source>
</evidence>
<feature type="binding site" evidence="6">
    <location>
        <position position="77"/>
    </location>
    <ligand>
        <name>substrate</name>
    </ligand>
</feature>
<dbReference type="GO" id="GO:0005829">
    <property type="term" value="C:cytosol"/>
    <property type="evidence" value="ECO:0007669"/>
    <property type="project" value="TreeGrafter"/>
</dbReference>
<reference evidence="9" key="1">
    <citation type="journal article" date="2014" name="Int. J. Syst. Evol. Microbiol.">
        <title>Complete genome sequence of Corynebacterium casei LMG S-19264T (=DSM 44701T), isolated from a smear-ripened cheese.</title>
        <authorList>
            <consortium name="US DOE Joint Genome Institute (JGI-PGF)"/>
            <person name="Walter F."/>
            <person name="Albersmeier A."/>
            <person name="Kalinowski J."/>
            <person name="Ruckert C."/>
        </authorList>
    </citation>
    <scope>NUCLEOTIDE SEQUENCE</scope>
    <source>
        <strain evidence="9">JCM 15325</strain>
    </source>
</reference>
<evidence type="ECO:0000256" key="4">
    <source>
        <dbReference type="ARBA" id="ARBA00022723"/>
    </source>
</evidence>
<feature type="domain" description="Peptidase M24" evidence="8">
    <location>
        <begin position="12"/>
        <end position="239"/>
    </location>
</feature>
<evidence type="ECO:0000256" key="7">
    <source>
        <dbReference type="RuleBase" id="RU003653"/>
    </source>
</evidence>
<dbReference type="EC" id="3.4.11.18" evidence="6 7"/>
<sequence>MIQLKSQKEIAEMKKSGQLLALAHKKIKSMIKPGITTWEIEEFVNDFLEKHGAIPEEKGFEGYQFATCASVNDEICHGFPNKKPLKNGDIVTIDMVVNLNGALSDSAWSYGVGTISDEAEHLLKTTEEALYAGIKQSIVGNRLGDIGHAIQEYAESRGLSVVREFVGHGIGPTMHEDPPVAHYGRPGRGLRLREGMTITIEPMLNIGDWRSKIDANGWTARTIDGSLSAQYEHTLAITKEGPEILTALDGDAEQ</sequence>
<feature type="binding site" evidence="6">
    <location>
        <position position="232"/>
    </location>
    <ligand>
        <name>a divalent metal cation</name>
        <dbReference type="ChEBI" id="CHEBI:60240"/>
        <label>2</label>
        <note>catalytic</note>
    </ligand>
</feature>
<dbReference type="GO" id="GO:0046872">
    <property type="term" value="F:metal ion binding"/>
    <property type="evidence" value="ECO:0007669"/>
    <property type="project" value="UniProtKB-UniRule"/>
</dbReference>
<dbReference type="PANTHER" id="PTHR43330:SF17">
    <property type="entry name" value="METHIONINE AMINOPEPTIDASE"/>
    <property type="match status" value="1"/>
</dbReference>
<evidence type="ECO:0000313" key="9">
    <source>
        <dbReference type="EMBL" id="GGL62839.1"/>
    </source>
</evidence>
<dbReference type="EMBL" id="BMOK01000016">
    <property type="protein sequence ID" value="GGL62839.1"/>
    <property type="molecule type" value="Genomic_DNA"/>
</dbReference>
<protein>
    <recommendedName>
        <fullName evidence="6 7">Methionine aminopeptidase</fullName>
        <shortName evidence="6">MAP</shortName>
        <shortName evidence="6">MetAP</shortName>
        <ecNumber evidence="6 7">3.4.11.18</ecNumber>
    </recommendedName>
    <alternativeName>
        <fullName evidence="6">Peptidase M</fullName>
    </alternativeName>
</protein>
<accession>A0A917S7C6</accession>
<comment type="subunit">
    <text evidence="6">Monomer.</text>
</comment>
<dbReference type="InterPro" id="IPR002467">
    <property type="entry name" value="Pept_M24A_MAP1"/>
</dbReference>
<keyword evidence="3 6" id="KW-0645">Protease</keyword>
<evidence type="ECO:0000256" key="6">
    <source>
        <dbReference type="HAMAP-Rule" id="MF_01974"/>
    </source>
</evidence>
<dbReference type="Pfam" id="PF00557">
    <property type="entry name" value="Peptidase_M24"/>
    <property type="match status" value="1"/>
</dbReference>
<dbReference type="GO" id="GO:0004239">
    <property type="term" value="F:initiator methionyl aminopeptidase activity"/>
    <property type="evidence" value="ECO:0007669"/>
    <property type="project" value="UniProtKB-UniRule"/>
</dbReference>
<dbReference type="SUPFAM" id="SSF55920">
    <property type="entry name" value="Creatinase/aminopeptidase"/>
    <property type="match status" value="1"/>
</dbReference>
<comment type="function">
    <text evidence="1 6">Removes the N-terminal methionine from nascent proteins. The N-terminal methionine is often cleaved when the second residue in the primary sequence is small and uncharged (Met-Ala-, Cys, Gly, Pro, Ser, Thr, or Val). Requires deformylation of the N(alpha)-formylated initiator methionine before it can be hydrolyzed.</text>
</comment>
<evidence type="ECO:0000256" key="2">
    <source>
        <dbReference type="ARBA" id="ARBA00022438"/>
    </source>
</evidence>
<reference evidence="9" key="2">
    <citation type="submission" date="2020-09" db="EMBL/GenBank/DDBJ databases">
        <authorList>
            <person name="Sun Q."/>
            <person name="Ohkuma M."/>
        </authorList>
    </citation>
    <scope>NUCLEOTIDE SEQUENCE</scope>
    <source>
        <strain evidence="9">JCM 15325</strain>
    </source>
</reference>
<comment type="catalytic activity">
    <reaction evidence="6 7">
        <text>Release of N-terminal amino acids, preferentially methionine, from peptides and arylamides.</text>
        <dbReference type="EC" id="3.4.11.18"/>
    </reaction>
</comment>
<dbReference type="GO" id="GO:0070006">
    <property type="term" value="F:metalloaminopeptidase activity"/>
    <property type="evidence" value="ECO:0007669"/>
    <property type="project" value="UniProtKB-UniRule"/>
</dbReference>
<dbReference type="Proteomes" id="UP000654670">
    <property type="component" value="Unassembled WGS sequence"/>
</dbReference>
<dbReference type="GO" id="GO:0006508">
    <property type="term" value="P:proteolysis"/>
    <property type="evidence" value="ECO:0007669"/>
    <property type="project" value="UniProtKB-KW"/>
</dbReference>
<dbReference type="PANTHER" id="PTHR43330">
    <property type="entry name" value="METHIONINE AMINOPEPTIDASE"/>
    <property type="match status" value="1"/>
</dbReference>
<keyword evidence="4 6" id="KW-0479">Metal-binding</keyword>
<comment type="similarity">
    <text evidence="6">Belongs to the peptidase M24A family. Methionine aminopeptidase type 1 subfamily.</text>
</comment>
<organism evidence="9 10">
    <name type="scientific">Sporolactobacillus putidus</name>
    <dbReference type="NCBI Taxonomy" id="492735"/>
    <lineage>
        <taxon>Bacteria</taxon>
        <taxon>Bacillati</taxon>
        <taxon>Bacillota</taxon>
        <taxon>Bacilli</taxon>
        <taxon>Bacillales</taxon>
        <taxon>Sporolactobacillaceae</taxon>
        <taxon>Sporolactobacillus</taxon>
    </lineage>
</organism>
<gene>
    <name evidence="6 9" type="primary">map</name>
    <name evidence="9" type="ORF">GCM10007968_28470</name>
</gene>
<dbReference type="PRINTS" id="PR00599">
    <property type="entry name" value="MAPEPTIDASE"/>
</dbReference>
<dbReference type="Gene3D" id="3.90.230.10">
    <property type="entry name" value="Creatinase/methionine aminopeptidase superfamily"/>
    <property type="match status" value="1"/>
</dbReference>
<dbReference type="HAMAP" id="MF_01974">
    <property type="entry name" value="MetAP_1"/>
    <property type="match status" value="1"/>
</dbReference>
<dbReference type="InterPro" id="IPR036005">
    <property type="entry name" value="Creatinase/aminopeptidase-like"/>
</dbReference>
<feature type="binding site" evidence="6">
    <location>
        <position position="105"/>
    </location>
    <ligand>
        <name>a divalent metal cation</name>
        <dbReference type="ChEBI" id="CHEBI:60240"/>
        <label>1</label>
    </ligand>
</feature>
<dbReference type="CDD" id="cd01086">
    <property type="entry name" value="MetAP1"/>
    <property type="match status" value="1"/>
</dbReference>
<keyword evidence="2 6" id="KW-0031">Aminopeptidase</keyword>
<dbReference type="RefSeq" id="WP_188804567.1">
    <property type="nucleotide sequence ID" value="NZ_BMOK01000016.1"/>
</dbReference>
<feature type="binding site" evidence="6">
    <location>
        <position position="201"/>
    </location>
    <ligand>
        <name>a divalent metal cation</name>
        <dbReference type="ChEBI" id="CHEBI:60240"/>
        <label>2</label>
        <note>catalytic</note>
    </ligand>
</feature>
<feature type="binding site" evidence="6">
    <location>
        <position position="232"/>
    </location>
    <ligand>
        <name>a divalent metal cation</name>
        <dbReference type="ChEBI" id="CHEBI:60240"/>
        <label>1</label>
    </ligand>
</feature>
<keyword evidence="10" id="KW-1185">Reference proteome</keyword>
<dbReference type="PROSITE" id="PS00680">
    <property type="entry name" value="MAP_1"/>
    <property type="match status" value="1"/>
</dbReference>
<dbReference type="InterPro" id="IPR001714">
    <property type="entry name" value="Pept_M24_MAP"/>
</dbReference>
<feature type="binding site" evidence="6">
    <location>
        <position position="105"/>
    </location>
    <ligand>
        <name>a divalent metal cation</name>
        <dbReference type="ChEBI" id="CHEBI:60240"/>
        <label>2</label>
        <note>catalytic</note>
    </ligand>
</feature>
<proteinExistence type="inferred from homology"/>
<name>A0A917S7C6_9BACL</name>
<evidence type="ECO:0000313" key="10">
    <source>
        <dbReference type="Proteomes" id="UP000654670"/>
    </source>
</evidence>